<feature type="signal peptide" evidence="2">
    <location>
        <begin position="1"/>
        <end position="24"/>
    </location>
</feature>
<feature type="region of interest" description="Disordered" evidence="1">
    <location>
        <begin position="24"/>
        <end position="45"/>
    </location>
</feature>
<reference evidence="3 4" key="1">
    <citation type="journal article" date="2013" name="Int. J. Syst. Evol. Microbiol.">
        <title>Ilumatobacter nonamiense sp. nov. and Ilumatobacter coccineum sp. nov., isolated from seashore sand.</title>
        <authorList>
            <person name="Matsumoto A."/>
            <person name="Kasai H."/>
            <person name="Matsuo Y."/>
            <person name="Shizuri Y."/>
            <person name="Ichikawa N."/>
            <person name="Fujita N."/>
            <person name="Omura S."/>
            <person name="Takahashi Y."/>
        </authorList>
    </citation>
    <scope>NUCLEOTIDE SEQUENCE [LARGE SCALE GENOMIC DNA]</scope>
    <source>
        <strain evidence="4">NBRC 103263 / KCTC 29153 / YM16-304</strain>
    </source>
</reference>
<keyword evidence="4" id="KW-1185">Reference proteome</keyword>
<organism evidence="3 4">
    <name type="scientific">Ilumatobacter coccineus (strain NBRC 103263 / KCTC 29153 / YM16-304)</name>
    <dbReference type="NCBI Taxonomy" id="1313172"/>
    <lineage>
        <taxon>Bacteria</taxon>
        <taxon>Bacillati</taxon>
        <taxon>Actinomycetota</taxon>
        <taxon>Acidimicrobiia</taxon>
        <taxon>Acidimicrobiales</taxon>
        <taxon>Ilumatobacteraceae</taxon>
        <taxon>Ilumatobacter</taxon>
    </lineage>
</organism>
<name>A0A6C7E4Z6_ILUCY</name>
<accession>A0A6C7E4Z6</accession>
<feature type="compositionally biased region" description="Low complexity" evidence="1">
    <location>
        <begin position="24"/>
        <end position="41"/>
    </location>
</feature>
<dbReference type="KEGG" id="aym:YM304_13360"/>
<dbReference type="RefSeq" id="WP_015440897.1">
    <property type="nucleotide sequence ID" value="NC_020520.1"/>
</dbReference>
<gene>
    <name evidence="3" type="ORF">YM304_13360</name>
</gene>
<evidence type="ECO:0000313" key="4">
    <source>
        <dbReference type="Proteomes" id="UP000011863"/>
    </source>
</evidence>
<proteinExistence type="predicted"/>
<dbReference type="AlphaFoldDB" id="A0A6C7E4Z6"/>
<evidence type="ECO:0000256" key="2">
    <source>
        <dbReference type="SAM" id="SignalP"/>
    </source>
</evidence>
<evidence type="ECO:0000256" key="1">
    <source>
        <dbReference type="SAM" id="MobiDB-lite"/>
    </source>
</evidence>
<keyword evidence="2" id="KW-0732">Signal</keyword>
<dbReference type="EMBL" id="AP012057">
    <property type="protein sequence ID" value="BAN01650.1"/>
    <property type="molecule type" value="Genomic_DNA"/>
</dbReference>
<evidence type="ECO:0000313" key="3">
    <source>
        <dbReference type="EMBL" id="BAN01650.1"/>
    </source>
</evidence>
<protein>
    <submittedName>
        <fullName evidence="3">Uncharacterized protein</fullName>
    </submittedName>
</protein>
<feature type="chain" id="PRO_5025621218" evidence="2">
    <location>
        <begin position="25"/>
        <end position="96"/>
    </location>
</feature>
<dbReference type="Proteomes" id="UP000011863">
    <property type="component" value="Chromosome"/>
</dbReference>
<sequence>MFNKFVLATALVGSVLATGASASAAEFSSTPPTSPPERVTPIGDFSGKEAPGYSAYTLVCSGRVVCESLQRFCAKEGGNYYDVSDRNGGVGVCINN</sequence>